<evidence type="ECO:0000313" key="1">
    <source>
        <dbReference type="EMBL" id="QQM31711.1"/>
    </source>
</evidence>
<gene>
    <name evidence="1" type="ORF">JET14_05955</name>
</gene>
<proteinExistence type="predicted"/>
<organism evidence="1 2">
    <name type="scientific">Martelella lutilitoris</name>
    <dbReference type="NCBI Taxonomy" id="2583532"/>
    <lineage>
        <taxon>Bacteria</taxon>
        <taxon>Pseudomonadati</taxon>
        <taxon>Pseudomonadota</taxon>
        <taxon>Alphaproteobacteria</taxon>
        <taxon>Hyphomicrobiales</taxon>
        <taxon>Aurantimonadaceae</taxon>
        <taxon>Martelella</taxon>
    </lineage>
</organism>
<accession>A0A7T7HM92</accession>
<evidence type="ECO:0000313" key="2">
    <source>
        <dbReference type="Proteomes" id="UP000596083"/>
    </source>
</evidence>
<dbReference type="AlphaFoldDB" id="A0A7T7HM92"/>
<sequence>MVSLPIPKSLTADKVKATTREEMPKQRLSLSACTGCNRRAWYDFLLFGQGRDMRPDHSRSGDIAIALKGVVIRWLTAAGMTVETINAATGEMLAASGLDGHLYSPIDGIVTGVPEAPTKRHLLIVAALKAADFAKLERQGAEQTRPEIVARAQLGMHLLGLERTLFAFCNRDTGDFGAERIRYDAAHAGSQAVRAEWIVDTRRAPARISESPEFFVCAHMCSRADICHGGVLPPRHCRTCLHVTPINDGQWYCDRHEKELSFDDQLNGCPNHLFVPDLVPGEQVDADTTAETVTYELGNGQTWIDGAERRAA</sequence>
<name>A0A7T7HM92_9HYPH</name>
<dbReference type="KEGG" id="mlut:JET14_05955"/>
<reference evidence="1 2" key="1">
    <citation type="submission" date="2020-12" db="EMBL/GenBank/DDBJ databases">
        <authorList>
            <person name="Zheng R.K."/>
            <person name="Sun C.M."/>
        </authorList>
    </citation>
    <scope>NUCLEOTIDE SEQUENCE [LARGE SCALE GENOMIC DNA]</scope>
    <source>
        <strain evidence="1 2">ZRK001</strain>
    </source>
</reference>
<dbReference type="Proteomes" id="UP000596083">
    <property type="component" value="Chromosome"/>
</dbReference>
<dbReference type="EMBL" id="CP066786">
    <property type="protein sequence ID" value="QQM31711.1"/>
    <property type="molecule type" value="Genomic_DNA"/>
</dbReference>
<protein>
    <submittedName>
        <fullName evidence="1">Uncharacterized protein</fullName>
    </submittedName>
</protein>
<dbReference type="RefSeq" id="WP_200337231.1">
    <property type="nucleotide sequence ID" value="NZ_CP066786.1"/>
</dbReference>